<gene>
    <name evidence="1" type="ORF">CTI12_AA534270</name>
</gene>
<sequence length="87" mass="10057">MGWLDNGYQWVLIETNHFCISRAGLTIPTIWVMLYQKVVVAQPAFFPPLVRLLTFNKEYNKHDKEPSKYIKQWTGMKPKTGAPSSVT</sequence>
<dbReference type="AlphaFoldDB" id="A0A2U1L3J8"/>
<proteinExistence type="predicted"/>
<dbReference type="STRING" id="35608.A0A2U1L3J8"/>
<comment type="caution">
    <text evidence="1">The sequence shown here is derived from an EMBL/GenBank/DDBJ whole genome shotgun (WGS) entry which is preliminary data.</text>
</comment>
<organism evidence="1 2">
    <name type="scientific">Artemisia annua</name>
    <name type="common">Sweet wormwood</name>
    <dbReference type="NCBI Taxonomy" id="35608"/>
    <lineage>
        <taxon>Eukaryota</taxon>
        <taxon>Viridiplantae</taxon>
        <taxon>Streptophyta</taxon>
        <taxon>Embryophyta</taxon>
        <taxon>Tracheophyta</taxon>
        <taxon>Spermatophyta</taxon>
        <taxon>Magnoliopsida</taxon>
        <taxon>eudicotyledons</taxon>
        <taxon>Gunneridae</taxon>
        <taxon>Pentapetalae</taxon>
        <taxon>asterids</taxon>
        <taxon>campanulids</taxon>
        <taxon>Asterales</taxon>
        <taxon>Asteraceae</taxon>
        <taxon>Asteroideae</taxon>
        <taxon>Anthemideae</taxon>
        <taxon>Artemisiinae</taxon>
        <taxon>Artemisia</taxon>
    </lineage>
</organism>
<reference evidence="1 2" key="1">
    <citation type="journal article" date="2018" name="Mol. Plant">
        <title>The genome of Artemisia annua provides insight into the evolution of Asteraceae family and artemisinin biosynthesis.</title>
        <authorList>
            <person name="Shen Q."/>
            <person name="Zhang L."/>
            <person name="Liao Z."/>
            <person name="Wang S."/>
            <person name="Yan T."/>
            <person name="Shi P."/>
            <person name="Liu M."/>
            <person name="Fu X."/>
            <person name="Pan Q."/>
            <person name="Wang Y."/>
            <person name="Lv Z."/>
            <person name="Lu X."/>
            <person name="Zhang F."/>
            <person name="Jiang W."/>
            <person name="Ma Y."/>
            <person name="Chen M."/>
            <person name="Hao X."/>
            <person name="Li L."/>
            <person name="Tang Y."/>
            <person name="Lv G."/>
            <person name="Zhou Y."/>
            <person name="Sun X."/>
            <person name="Brodelius P.E."/>
            <person name="Rose J.K.C."/>
            <person name="Tang K."/>
        </authorList>
    </citation>
    <scope>NUCLEOTIDE SEQUENCE [LARGE SCALE GENOMIC DNA]</scope>
    <source>
        <strain evidence="2">cv. Huhao1</strain>
        <tissue evidence="1">Leaf</tissue>
    </source>
</reference>
<dbReference type="Proteomes" id="UP000245207">
    <property type="component" value="Unassembled WGS sequence"/>
</dbReference>
<protein>
    <submittedName>
        <fullName evidence="1">Actin-related protein</fullName>
    </submittedName>
</protein>
<evidence type="ECO:0000313" key="2">
    <source>
        <dbReference type="Proteomes" id="UP000245207"/>
    </source>
</evidence>
<keyword evidence="2" id="KW-1185">Reference proteome</keyword>
<dbReference type="EMBL" id="PKPP01011748">
    <property type="protein sequence ID" value="PWA43579.1"/>
    <property type="molecule type" value="Genomic_DNA"/>
</dbReference>
<accession>A0A2U1L3J8</accession>
<evidence type="ECO:0000313" key="1">
    <source>
        <dbReference type="EMBL" id="PWA43579.1"/>
    </source>
</evidence>
<name>A0A2U1L3J8_ARTAN</name>